<protein>
    <submittedName>
        <fullName evidence="1">Uncharacterized protein</fullName>
    </submittedName>
</protein>
<dbReference type="Proteomes" id="UP000469385">
    <property type="component" value="Unassembled WGS sequence"/>
</dbReference>
<gene>
    <name evidence="1" type="ORF">GON04_14380</name>
</gene>
<dbReference type="EMBL" id="WSEL01000007">
    <property type="protein sequence ID" value="MVQ30647.1"/>
    <property type="molecule type" value="Genomic_DNA"/>
</dbReference>
<sequence>MSTHATVTANKLLREQALARAQALRREALRAAWDAVGSAWRRLAAGRAARRPDRIG</sequence>
<dbReference type="AlphaFoldDB" id="A0A6N8IUY0"/>
<organism evidence="1 2">
    <name type="scientific">Ramlibacter pinisoli</name>
    <dbReference type="NCBI Taxonomy" id="2682844"/>
    <lineage>
        <taxon>Bacteria</taxon>
        <taxon>Pseudomonadati</taxon>
        <taxon>Pseudomonadota</taxon>
        <taxon>Betaproteobacteria</taxon>
        <taxon>Burkholderiales</taxon>
        <taxon>Comamonadaceae</taxon>
        <taxon>Ramlibacter</taxon>
    </lineage>
</organism>
<accession>A0A6N8IUY0</accession>
<evidence type="ECO:0000313" key="1">
    <source>
        <dbReference type="EMBL" id="MVQ30647.1"/>
    </source>
</evidence>
<comment type="caution">
    <text evidence="1">The sequence shown here is derived from an EMBL/GenBank/DDBJ whole genome shotgun (WGS) entry which is preliminary data.</text>
</comment>
<name>A0A6N8IUY0_9BURK</name>
<proteinExistence type="predicted"/>
<keyword evidence="2" id="KW-1185">Reference proteome</keyword>
<dbReference type="RefSeq" id="WP_157398773.1">
    <property type="nucleotide sequence ID" value="NZ_WSEL01000007.1"/>
</dbReference>
<evidence type="ECO:0000313" key="2">
    <source>
        <dbReference type="Proteomes" id="UP000469385"/>
    </source>
</evidence>
<reference evidence="1 2" key="1">
    <citation type="submission" date="2019-12" db="EMBL/GenBank/DDBJ databases">
        <authorList>
            <person name="Huq M.A."/>
        </authorList>
    </citation>
    <scope>NUCLEOTIDE SEQUENCE [LARGE SCALE GENOMIC DNA]</scope>
    <source>
        <strain evidence="1 2">MAH-25</strain>
    </source>
</reference>